<dbReference type="Gene3D" id="3.30.70.270">
    <property type="match status" value="1"/>
</dbReference>
<organism evidence="4 6">
    <name type="scientific">Agrobacterium larrymoorei</name>
    <dbReference type="NCBI Taxonomy" id="160699"/>
    <lineage>
        <taxon>Bacteria</taxon>
        <taxon>Pseudomonadati</taxon>
        <taxon>Pseudomonadota</taxon>
        <taxon>Alphaproteobacteria</taxon>
        <taxon>Hyphomicrobiales</taxon>
        <taxon>Rhizobiaceae</taxon>
        <taxon>Rhizobium/Agrobacterium group</taxon>
        <taxon>Agrobacterium</taxon>
    </lineage>
</organism>
<dbReference type="Pfam" id="PF00990">
    <property type="entry name" value="GGDEF"/>
    <property type="match status" value="1"/>
</dbReference>
<evidence type="ECO:0000313" key="5">
    <source>
        <dbReference type="EMBL" id="QYA09920.1"/>
    </source>
</evidence>
<dbReference type="InterPro" id="IPR052163">
    <property type="entry name" value="DGC-Regulatory_Protein"/>
</dbReference>
<feature type="transmembrane region" description="Helical" evidence="2">
    <location>
        <begin position="12"/>
        <end position="32"/>
    </location>
</feature>
<feature type="region of interest" description="Disordered" evidence="1">
    <location>
        <begin position="447"/>
        <end position="468"/>
    </location>
</feature>
<evidence type="ECO:0000259" key="3">
    <source>
        <dbReference type="PROSITE" id="PS50887"/>
    </source>
</evidence>
<dbReference type="CDD" id="cd01949">
    <property type="entry name" value="GGDEF"/>
    <property type="match status" value="1"/>
</dbReference>
<evidence type="ECO:0000313" key="4">
    <source>
        <dbReference type="EMBL" id="QCI99649.1"/>
    </source>
</evidence>
<dbReference type="InterPro" id="IPR043128">
    <property type="entry name" value="Rev_trsase/Diguanyl_cyclase"/>
</dbReference>
<evidence type="ECO:0000256" key="2">
    <source>
        <dbReference type="SAM" id="Phobius"/>
    </source>
</evidence>
<gene>
    <name evidence="4" type="ORF">CFBP5473_16875</name>
    <name evidence="5" type="ORF">J5285_21465</name>
</gene>
<dbReference type="EMBL" id="CP072168">
    <property type="protein sequence ID" value="QYA09920.1"/>
    <property type="molecule type" value="Genomic_DNA"/>
</dbReference>
<dbReference type="PANTHER" id="PTHR46663">
    <property type="entry name" value="DIGUANYLATE CYCLASE DGCT-RELATED"/>
    <property type="match status" value="1"/>
</dbReference>
<proteinExistence type="predicted"/>
<evidence type="ECO:0000313" key="7">
    <source>
        <dbReference type="Proteomes" id="UP000826513"/>
    </source>
</evidence>
<dbReference type="Proteomes" id="UP000298545">
    <property type="component" value="Chromosome linear"/>
</dbReference>
<reference evidence="5 7" key="2">
    <citation type="submission" date="2021-03" db="EMBL/GenBank/DDBJ databases">
        <title>Rapid diversification of plasmids in a genus of pathogenic and nitrogen fixing bacteria.</title>
        <authorList>
            <person name="Weisberg A.J."/>
            <person name="Miller M."/>
            <person name="Ream W."/>
            <person name="Grunwald N.J."/>
            <person name="Chang J.H."/>
        </authorList>
    </citation>
    <scope>NUCLEOTIDE SEQUENCE [LARGE SCALE GENOMIC DNA]</scope>
    <source>
        <strain evidence="5 7">AF3.44</strain>
    </source>
</reference>
<evidence type="ECO:0000256" key="1">
    <source>
        <dbReference type="SAM" id="MobiDB-lite"/>
    </source>
</evidence>
<dbReference type="RefSeq" id="WP_051441250.1">
    <property type="nucleotide sequence ID" value="NZ_CP039692.1"/>
</dbReference>
<name>A0A4D7DXX0_9HYPH</name>
<feature type="domain" description="GGDEF" evidence="3">
    <location>
        <begin position="327"/>
        <end position="457"/>
    </location>
</feature>
<feature type="transmembrane region" description="Helical" evidence="2">
    <location>
        <begin position="263"/>
        <end position="283"/>
    </location>
</feature>
<dbReference type="InterPro" id="IPR000160">
    <property type="entry name" value="GGDEF_dom"/>
</dbReference>
<keyword evidence="2" id="KW-0812">Transmembrane</keyword>
<dbReference type="KEGG" id="alf:CFBP5473_16875"/>
<dbReference type="Pfam" id="PF05228">
    <property type="entry name" value="CHASE4"/>
    <property type="match status" value="1"/>
</dbReference>
<dbReference type="SUPFAM" id="SSF55073">
    <property type="entry name" value="Nucleotide cyclase"/>
    <property type="match status" value="1"/>
</dbReference>
<dbReference type="NCBIfam" id="TIGR00254">
    <property type="entry name" value="GGDEF"/>
    <property type="match status" value="1"/>
</dbReference>
<dbReference type="PROSITE" id="PS50887">
    <property type="entry name" value="GGDEF"/>
    <property type="match status" value="1"/>
</dbReference>
<protein>
    <submittedName>
        <fullName evidence="4">Diguanylate cyclase</fullName>
    </submittedName>
</protein>
<reference evidence="4 6" key="1">
    <citation type="submission" date="2019-04" db="EMBL/GenBank/DDBJ databases">
        <title>Complete genome sequence of Agrobacterium larrymoorei CFBP5473.</title>
        <authorList>
            <person name="Haryono M."/>
            <person name="Chou L."/>
            <person name="Lin Y.-C."/>
            <person name="Lai E.-M."/>
            <person name="Kuo C.-H."/>
        </authorList>
    </citation>
    <scope>NUCLEOTIDE SEQUENCE [LARGE SCALE GENOMIC DNA]</scope>
    <source>
        <strain evidence="4 6">CFBP5473</strain>
    </source>
</reference>
<keyword evidence="2" id="KW-1133">Transmembrane helix</keyword>
<dbReference type="AlphaFoldDB" id="A0A4D7DXX0"/>
<keyword evidence="2" id="KW-0472">Membrane</keyword>
<accession>A0A4D7DXX0</accession>
<dbReference type="InterPro" id="IPR007892">
    <property type="entry name" value="CHASE4"/>
</dbReference>
<evidence type="ECO:0000313" key="6">
    <source>
        <dbReference type="Proteomes" id="UP000298545"/>
    </source>
</evidence>
<sequence>MVRFTHLRLVGPAAVLIAILLVGLAAIPYFGVEKLDAGVRERQETLVKRNISVWISDVEFALTSWTVWDEAISKVENNFDYEWVDRNMGSSLIGTSRTRFAAIIDGEDLLIYSKISDEVAKRPFFKRGAAEIVQEAHSLFGLVRASEDRVKKPGIPDPLAFSKIEVIGDDAVLLTASLFQPDFGTAKLKGKRAPILITAVPIAGSLQEFLGNRFLLDDAVVGPTSNVRPDRASVEIAVGENGKSQSLSWRPNTPARDLLRQSLPLAAALAVVFIAGAIFAVGISRRALAALVEAEKRMRHAASHDFLTGLANRSLVATEFARMTREGGVTVACLDLDGFKAINDRYGHADGDELLKQVANRLLSSCSEQDVVFRLGGDEFAILMPLISRQAAEACCRKLVTHLSRPYRIGNAVVSVGASFGVSEVLPSETDSTIAFRRADEALYQAKNASRVAPTETPTPAEPLRRTA</sequence>
<dbReference type="InterPro" id="IPR029787">
    <property type="entry name" value="Nucleotide_cyclase"/>
</dbReference>
<dbReference type="PANTHER" id="PTHR46663:SF2">
    <property type="entry name" value="GGDEF DOMAIN-CONTAINING PROTEIN"/>
    <property type="match status" value="1"/>
</dbReference>
<dbReference type="STRING" id="1367849.GCA_000518585_02329"/>
<dbReference type="SMART" id="SM00267">
    <property type="entry name" value="GGDEF"/>
    <property type="match status" value="1"/>
</dbReference>
<dbReference type="Proteomes" id="UP000826513">
    <property type="component" value="Chromosome 2"/>
</dbReference>
<keyword evidence="7" id="KW-1185">Reference proteome</keyword>
<dbReference type="EMBL" id="CP039692">
    <property type="protein sequence ID" value="QCI99649.1"/>
    <property type="molecule type" value="Genomic_DNA"/>
</dbReference>
<dbReference type="OrthoDB" id="9812260at2"/>